<protein>
    <recommendedName>
        <fullName evidence="13">RING-type domain-containing protein</fullName>
    </recommendedName>
</protein>
<keyword evidence="2" id="KW-0479">Metal-binding</keyword>
<keyword evidence="4 6" id="KW-0863">Zinc-finger</keyword>
<reference evidence="12" key="1">
    <citation type="submission" date="2012-12" db="EMBL/GenBank/DDBJ databases">
        <authorList>
            <person name="Hellsten U."/>
            <person name="Grimwood J."/>
            <person name="Chapman J.A."/>
            <person name="Shapiro H."/>
            <person name="Aerts A."/>
            <person name="Otillar R.P."/>
            <person name="Terry A.Y."/>
            <person name="Boore J.L."/>
            <person name="Simakov O."/>
            <person name="Marletaz F."/>
            <person name="Cho S.-J."/>
            <person name="Edsinger-Gonzales E."/>
            <person name="Havlak P."/>
            <person name="Kuo D.-H."/>
            <person name="Larsson T."/>
            <person name="Lv J."/>
            <person name="Arendt D."/>
            <person name="Savage R."/>
            <person name="Osoegawa K."/>
            <person name="de Jong P."/>
            <person name="Lindberg D.R."/>
            <person name="Seaver E.C."/>
            <person name="Weisblat D.A."/>
            <person name="Putnam N.H."/>
            <person name="Grigoriev I.V."/>
            <person name="Rokhsar D.S."/>
        </authorList>
    </citation>
    <scope>NUCLEOTIDE SEQUENCE</scope>
    <source>
        <strain evidence="12">I ESC-2004</strain>
    </source>
</reference>
<dbReference type="PROSITE" id="PS00518">
    <property type="entry name" value="ZF_RING_1"/>
    <property type="match status" value="1"/>
</dbReference>
<dbReference type="HOGENOM" id="CLU_008645_4_1_1"/>
<dbReference type="InterPro" id="IPR047153">
    <property type="entry name" value="TRIM45/56/19-like"/>
</dbReference>
<feature type="domain" description="B box-type" evidence="9">
    <location>
        <begin position="103"/>
        <end position="150"/>
    </location>
</feature>
<proteinExistence type="predicted"/>
<dbReference type="SMART" id="SM00184">
    <property type="entry name" value="RING"/>
    <property type="match status" value="1"/>
</dbReference>
<dbReference type="InterPro" id="IPR001258">
    <property type="entry name" value="NHL_repeat"/>
</dbReference>
<evidence type="ECO:0000256" key="7">
    <source>
        <dbReference type="PROSITE-ProRule" id="PRU00504"/>
    </source>
</evidence>
<dbReference type="EnsemblMetazoa" id="CapteT224213">
    <property type="protein sequence ID" value="CapteP224213"/>
    <property type="gene ID" value="CapteG224213"/>
</dbReference>
<dbReference type="EMBL" id="KB305766">
    <property type="protein sequence ID" value="ELU00752.1"/>
    <property type="molecule type" value="Genomic_DNA"/>
</dbReference>
<dbReference type="InterPro" id="IPR011042">
    <property type="entry name" value="6-blade_b-propeller_TolB-like"/>
</dbReference>
<keyword evidence="5" id="KW-0862">Zinc</keyword>
<dbReference type="Pfam" id="PF13445">
    <property type="entry name" value="zf-RING_UBOX"/>
    <property type="match status" value="1"/>
</dbReference>
<dbReference type="PROSITE" id="PS50089">
    <property type="entry name" value="ZF_RING_2"/>
    <property type="match status" value="1"/>
</dbReference>
<dbReference type="SMART" id="SM00336">
    <property type="entry name" value="BBOX"/>
    <property type="match status" value="2"/>
</dbReference>
<gene>
    <name evidence="10" type="ORF">CAPTEDRAFT_224213</name>
</gene>
<evidence type="ECO:0000313" key="10">
    <source>
        <dbReference type="EMBL" id="ELU00752.1"/>
    </source>
</evidence>
<dbReference type="Gene3D" id="3.30.40.10">
    <property type="entry name" value="Zinc/RING finger domain, C3HC4 (zinc finger)"/>
    <property type="match status" value="1"/>
</dbReference>
<dbReference type="EMBL" id="AMQN01001830">
    <property type="status" value="NOT_ANNOTATED_CDS"/>
    <property type="molecule type" value="Genomic_DNA"/>
</dbReference>
<evidence type="ECO:0000256" key="3">
    <source>
        <dbReference type="ARBA" id="ARBA00022737"/>
    </source>
</evidence>
<reference evidence="10 12" key="2">
    <citation type="journal article" date="2013" name="Nature">
        <title>Insights into bilaterian evolution from three spiralian genomes.</title>
        <authorList>
            <person name="Simakov O."/>
            <person name="Marletaz F."/>
            <person name="Cho S.J."/>
            <person name="Edsinger-Gonzales E."/>
            <person name="Havlak P."/>
            <person name="Hellsten U."/>
            <person name="Kuo D.H."/>
            <person name="Larsson T."/>
            <person name="Lv J."/>
            <person name="Arendt D."/>
            <person name="Savage R."/>
            <person name="Osoegawa K."/>
            <person name="de Jong P."/>
            <person name="Grimwood J."/>
            <person name="Chapman J.A."/>
            <person name="Shapiro H."/>
            <person name="Aerts A."/>
            <person name="Otillar R.P."/>
            <person name="Terry A.Y."/>
            <person name="Boore J.L."/>
            <person name="Grigoriev I.V."/>
            <person name="Lindberg D.R."/>
            <person name="Seaver E.C."/>
            <person name="Weisblat D.A."/>
            <person name="Putnam N.H."/>
            <person name="Rokhsar D.S."/>
        </authorList>
    </citation>
    <scope>NUCLEOTIDE SEQUENCE</scope>
    <source>
        <strain evidence="10 12">I ESC-2004</strain>
    </source>
</reference>
<dbReference type="PANTHER" id="PTHR25462:SF291">
    <property type="entry name" value="E3 UBIQUITIN-PROTEIN LIGASE TRIM45"/>
    <property type="match status" value="1"/>
</dbReference>
<keyword evidence="1" id="KW-0597">Phosphoprotein</keyword>
<dbReference type="InterPro" id="IPR027370">
    <property type="entry name" value="Znf-RING_euk"/>
</dbReference>
<dbReference type="SUPFAM" id="SSF57845">
    <property type="entry name" value="B-box zinc-binding domain"/>
    <property type="match status" value="1"/>
</dbReference>
<evidence type="ECO:0000313" key="11">
    <source>
        <dbReference type="EnsemblMetazoa" id="CapteP224213"/>
    </source>
</evidence>
<feature type="repeat" description="NHL" evidence="7">
    <location>
        <begin position="560"/>
        <end position="603"/>
    </location>
</feature>
<dbReference type="GO" id="GO:0061630">
    <property type="term" value="F:ubiquitin protein ligase activity"/>
    <property type="evidence" value="ECO:0007669"/>
    <property type="project" value="TreeGrafter"/>
</dbReference>
<reference evidence="11" key="3">
    <citation type="submission" date="2015-06" db="UniProtKB">
        <authorList>
            <consortium name="EnsemblMetazoa"/>
        </authorList>
    </citation>
    <scope>IDENTIFICATION</scope>
</reference>
<dbReference type="Gene3D" id="3.30.160.60">
    <property type="entry name" value="Classic Zinc Finger"/>
    <property type="match status" value="1"/>
</dbReference>
<dbReference type="SUPFAM" id="SSF63829">
    <property type="entry name" value="Calcium-dependent phosphotriesterase"/>
    <property type="match status" value="1"/>
</dbReference>
<dbReference type="PANTHER" id="PTHR25462">
    <property type="entry name" value="BONUS, ISOFORM C-RELATED"/>
    <property type="match status" value="1"/>
</dbReference>
<dbReference type="Gene3D" id="2.120.10.30">
    <property type="entry name" value="TolB, C-terminal domain"/>
    <property type="match status" value="2"/>
</dbReference>
<feature type="repeat" description="NHL" evidence="7">
    <location>
        <begin position="407"/>
        <end position="432"/>
    </location>
</feature>
<feature type="domain" description="RING-type" evidence="8">
    <location>
        <begin position="26"/>
        <end position="71"/>
    </location>
</feature>
<name>R7UBV2_CAPTE</name>
<organism evidence="10">
    <name type="scientific">Capitella teleta</name>
    <name type="common">Polychaete worm</name>
    <dbReference type="NCBI Taxonomy" id="283909"/>
    <lineage>
        <taxon>Eukaryota</taxon>
        <taxon>Metazoa</taxon>
        <taxon>Spiralia</taxon>
        <taxon>Lophotrochozoa</taxon>
        <taxon>Annelida</taxon>
        <taxon>Polychaeta</taxon>
        <taxon>Sedentaria</taxon>
        <taxon>Scolecida</taxon>
        <taxon>Capitellidae</taxon>
        <taxon>Capitella</taxon>
    </lineage>
</organism>
<dbReference type="InterPro" id="IPR013083">
    <property type="entry name" value="Znf_RING/FYVE/PHD"/>
</dbReference>
<dbReference type="AlphaFoldDB" id="R7UBV2"/>
<keyword evidence="12" id="KW-1185">Reference proteome</keyword>
<dbReference type="Proteomes" id="UP000014760">
    <property type="component" value="Unassembled WGS sequence"/>
</dbReference>
<dbReference type="OMA" id="TRCPLCM"/>
<dbReference type="InterPro" id="IPR001841">
    <property type="entry name" value="Znf_RING"/>
</dbReference>
<accession>R7UBV2</accession>
<dbReference type="Pfam" id="PF00643">
    <property type="entry name" value="zf-B_box"/>
    <property type="match status" value="1"/>
</dbReference>
<evidence type="ECO:0000256" key="2">
    <source>
        <dbReference type="ARBA" id="ARBA00022723"/>
    </source>
</evidence>
<dbReference type="InterPro" id="IPR000315">
    <property type="entry name" value="Znf_B-box"/>
</dbReference>
<evidence type="ECO:0000256" key="5">
    <source>
        <dbReference type="ARBA" id="ARBA00022833"/>
    </source>
</evidence>
<dbReference type="OrthoDB" id="6265224at2759"/>
<sequence>MASSKPSTGTNASGASAETSTDYLHCPACGDEFTSPKILPCLHSFCFECLDTSLRDSGIGNGQAFLCPICRAQCVVPMRGVRALKSNIFLVTLQDFVDRKTLDKDQRCEVCDSEKKARRKCIECNDWLCSHCCAMHVKVKLTKDHTLVEASELRGSNYDESVKQSFEPLICNKHGEALKLYCTDENCQAPICTICKTTLGHDGHHAIELDAEALKEETQIRELLPGVTRSISSMETKIKNLKREEKMTSHVRKKIHKAINTRMEEVVEKLMAKIGAYAESLHNEVDKIAKDHRKEVSKELEDGEYQLSSMYHAKGFTETLVDFKRSEELVAMGNDVITRLNEFQKPTEVAPPHWRQPRLHPSEELSPEVVEKLFGSLTFEGEMVKCVQVRAFSAKTKYDDRECALCDLSLDRAGHIQVVDRDNRRVKVFDLSGNLKLLTGDNVFKAPNRILYLKQTGRTLVKDEKYLRLINPDGSMFSNYAEYLKQPVGLALNPQGEVMITEWMSGSVVSCDELGVRLGSFPSLCEAPGYVTCSYDGGVILSDWKQNIVKIFDAQGNFLHQYGGQEGSQDGQLNHPYGLCTDKYGHIIIADTWNNRIVLISSDGRFICNLLTAQDGIQYPQGVVVDSKDRMIIVEQRGVVKIFQYMA</sequence>
<dbReference type="PROSITE" id="PS50119">
    <property type="entry name" value="ZF_BBOX"/>
    <property type="match status" value="1"/>
</dbReference>
<dbReference type="InterPro" id="IPR017907">
    <property type="entry name" value="Znf_RING_CS"/>
</dbReference>
<keyword evidence="3" id="KW-0677">Repeat</keyword>
<evidence type="ECO:0000256" key="6">
    <source>
        <dbReference type="PROSITE-ProRule" id="PRU00024"/>
    </source>
</evidence>
<dbReference type="SUPFAM" id="SSF57850">
    <property type="entry name" value="RING/U-box"/>
    <property type="match status" value="1"/>
</dbReference>
<dbReference type="CDD" id="cd05819">
    <property type="entry name" value="NHL"/>
    <property type="match status" value="1"/>
</dbReference>
<evidence type="ECO:0000259" key="9">
    <source>
        <dbReference type="PROSITE" id="PS50119"/>
    </source>
</evidence>
<dbReference type="STRING" id="283909.R7UBV2"/>
<dbReference type="GO" id="GO:0008270">
    <property type="term" value="F:zinc ion binding"/>
    <property type="evidence" value="ECO:0007669"/>
    <property type="project" value="UniProtKB-KW"/>
</dbReference>
<evidence type="ECO:0000256" key="1">
    <source>
        <dbReference type="ARBA" id="ARBA00022553"/>
    </source>
</evidence>
<dbReference type="PROSITE" id="PS51125">
    <property type="entry name" value="NHL"/>
    <property type="match status" value="2"/>
</dbReference>
<evidence type="ECO:0000313" key="12">
    <source>
        <dbReference type="Proteomes" id="UP000014760"/>
    </source>
</evidence>
<evidence type="ECO:0000256" key="4">
    <source>
        <dbReference type="ARBA" id="ARBA00022771"/>
    </source>
</evidence>
<evidence type="ECO:0000259" key="8">
    <source>
        <dbReference type="PROSITE" id="PS50089"/>
    </source>
</evidence>
<evidence type="ECO:0008006" key="13">
    <source>
        <dbReference type="Google" id="ProtNLM"/>
    </source>
</evidence>